<organism evidence="2 3">
    <name type="scientific">Mycena metata</name>
    <dbReference type="NCBI Taxonomy" id="1033252"/>
    <lineage>
        <taxon>Eukaryota</taxon>
        <taxon>Fungi</taxon>
        <taxon>Dikarya</taxon>
        <taxon>Basidiomycota</taxon>
        <taxon>Agaricomycotina</taxon>
        <taxon>Agaricomycetes</taxon>
        <taxon>Agaricomycetidae</taxon>
        <taxon>Agaricales</taxon>
        <taxon>Marasmiineae</taxon>
        <taxon>Mycenaceae</taxon>
        <taxon>Mycena</taxon>
    </lineage>
</organism>
<proteinExistence type="predicted"/>
<evidence type="ECO:0000313" key="3">
    <source>
        <dbReference type="Proteomes" id="UP001215598"/>
    </source>
</evidence>
<keyword evidence="1" id="KW-0472">Membrane</keyword>
<gene>
    <name evidence="2" type="ORF">B0H16DRAFT_1533517</name>
</gene>
<feature type="transmembrane region" description="Helical" evidence="1">
    <location>
        <begin position="50"/>
        <end position="69"/>
    </location>
</feature>
<protein>
    <submittedName>
        <fullName evidence="2">Uncharacterized protein</fullName>
    </submittedName>
</protein>
<keyword evidence="1" id="KW-1133">Transmembrane helix</keyword>
<sequence>MSSGDHPACERSHNAEILYSNLVGLDGRMCSERRSINRSPGNMVVSSTSLWKATHCISIVCLLSVYFMNREHCVCRANRSILFLASTSFSSSFSIVSFRIFSFVWTAAKFPTRSSSSPNKDMMLVATARGPWPAW</sequence>
<evidence type="ECO:0000256" key="1">
    <source>
        <dbReference type="SAM" id="Phobius"/>
    </source>
</evidence>
<dbReference type="EMBL" id="JARKIB010000039">
    <property type="protein sequence ID" value="KAJ7759521.1"/>
    <property type="molecule type" value="Genomic_DNA"/>
</dbReference>
<dbReference type="AlphaFoldDB" id="A0AAD7NH00"/>
<comment type="caution">
    <text evidence="2">The sequence shown here is derived from an EMBL/GenBank/DDBJ whole genome shotgun (WGS) entry which is preliminary data.</text>
</comment>
<reference evidence="2" key="1">
    <citation type="submission" date="2023-03" db="EMBL/GenBank/DDBJ databases">
        <title>Massive genome expansion in bonnet fungi (Mycena s.s.) driven by repeated elements and novel gene families across ecological guilds.</title>
        <authorList>
            <consortium name="Lawrence Berkeley National Laboratory"/>
            <person name="Harder C.B."/>
            <person name="Miyauchi S."/>
            <person name="Viragh M."/>
            <person name="Kuo A."/>
            <person name="Thoen E."/>
            <person name="Andreopoulos B."/>
            <person name="Lu D."/>
            <person name="Skrede I."/>
            <person name="Drula E."/>
            <person name="Henrissat B."/>
            <person name="Morin E."/>
            <person name="Kohler A."/>
            <person name="Barry K."/>
            <person name="LaButti K."/>
            <person name="Morin E."/>
            <person name="Salamov A."/>
            <person name="Lipzen A."/>
            <person name="Mereny Z."/>
            <person name="Hegedus B."/>
            <person name="Baldrian P."/>
            <person name="Stursova M."/>
            <person name="Weitz H."/>
            <person name="Taylor A."/>
            <person name="Grigoriev I.V."/>
            <person name="Nagy L.G."/>
            <person name="Martin F."/>
            <person name="Kauserud H."/>
        </authorList>
    </citation>
    <scope>NUCLEOTIDE SEQUENCE</scope>
    <source>
        <strain evidence="2">CBHHK182m</strain>
    </source>
</reference>
<accession>A0AAD7NH00</accession>
<name>A0AAD7NH00_9AGAR</name>
<keyword evidence="1" id="KW-0812">Transmembrane</keyword>
<keyword evidence="3" id="KW-1185">Reference proteome</keyword>
<evidence type="ECO:0000313" key="2">
    <source>
        <dbReference type="EMBL" id="KAJ7759521.1"/>
    </source>
</evidence>
<feature type="transmembrane region" description="Helical" evidence="1">
    <location>
        <begin position="81"/>
        <end position="108"/>
    </location>
</feature>
<dbReference type="Proteomes" id="UP001215598">
    <property type="component" value="Unassembled WGS sequence"/>
</dbReference>